<dbReference type="GO" id="GO:0051898">
    <property type="term" value="P:negative regulation of phosphatidylinositol 3-kinase/protein kinase B signal transduction"/>
    <property type="evidence" value="ECO:0007669"/>
    <property type="project" value="TreeGrafter"/>
</dbReference>
<dbReference type="SUPFAM" id="SSF111347">
    <property type="entry name" value="Rap/Ran-GAP"/>
    <property type="match status" value="1"/>
</dbReference>
<feature type="region of interest" description="Disordered" evidence="2">
    <location>
        <begin position="1198"/>
        <end position="1268"/>
    </location>
</feature>
<feature type="region of interest" description="Disordered" evidence="2">
    <location>
        <begin position="1062"/>
        <end position="1101"/>
    </location>
</feature>
<dbReference type="FunFam" id="3.40.50.11210:FF:000001">
    <property type="entry name" value="Ral GTPase-activating protein subunit alpha-1 isoform 1"/>
    <property type="match status" value="1"/>
</dbReference>
<dbReference type="GO" id="GO:0051726">
    <property type="term" value="P:regulation of cell cycle"/>
    <property type="evidence" value="ECO:0007669"/>
    <property type="project" value="TreeGrafter"/>
</dbReference>
<dbReference type="Pfam" id="PF11864">
    <property type="entry name" value="DUF3384"/>
    <property type="match status" value="1"/>
</dbReference>
<dbReference type="PANTHER" id="PTHR10063:SF0">
    <property type="entry name" value="TUBERIN"/>
    <property type="match status" value="1"/>
</dbReference>
<dbReference type="InterPro" id="IPR000331">
    <property type="entry name" value="Rap/Ran_GAP_dom"/>
</dbReference>
<dbReference type="SUPFAM" id="SSF48371">
    <property type="entry name" value="ARM repeat"/>
    <property type="match status" value="1"/>
</dbReference>
<feature type="compositionally biased region" description="Polar residues" evidence="2">
    <location>
        <begin position="1215"/>
        <end position="1231"/>
    </location>
</feature>
<evidence type="ECO:0000256" key="1">
    <source>
        <dbReference type="ARBA" id="ARBA00022468"/>
    </source>
</evidence>
<dbReference type="Pfam" id="PF02145">
    <property type="entry name" value="Rap_GAP"/>
    <property type="match status" value="1"/>
</dbReference>
<dbReference type="PROSITE" id="PS50085">
    <property type="entry name" value="RAPGAP"/>
    <property type="match status" value="1"/>
</dbReference>
<feature type="region of interest" description="Disordered" evidence="2">
    <location>
        <begin position="1353"/>
        <end position="1467"/>
    </location>
</feature>
<dbReference type="EMBL" id="KR075843">
    <property type="protein sequence ID" value="ALE20562.1"/>
    <property type="molecule type" value="mRNA"/>
</dbReference>
<dbReference type="GO" id="GO:0046627">
    <property type="term" value="P:negative regulation of insulin receptor signaling pathway"/>
    <property type="evidence" value="ECO:0007669"/>
    <property type="project" value="TreeGrafter"/>
</dbReference>
<dbReference type="InterPro" id="IPR035974">
    <property type="entry name" value="Rap/Ran-GAP_sf"/>
</dbReference>
<accession>A0A0M4M1C4</accession>
<dbReference type="InterPro" id="IPR016024">
    <property type="entry name" value="ARM-type_fold"/>
</dbReference>
<dbReference type="GO" id="GO:0033596">
    <property type="term" value="C:TSC1-TSC2 complex"/>
    <property type="evidence" value="ECO:0007669"/>
    <property type="project" value="InterPro"/>
</dbReference>
<dbReference type="OrthoDB" id="5797019at2759"/>
<dbReference type="Pfam" id="PF03542">
    <property type="entry name" value="Tuberin"/>
    <property type="match status" value="1"/>
</dbReference>
<dbReference type="InterPro" id="IPR027107">
    <property type="entry name" value="Tuberin/Ral-act_asu"/>
</dbReference>
<feature type="compositionally biased region" description="Polar residues" evidence="2">
    <location>
        <begin position="1082"/>
        <end position="1099"/>
    </location>
</feature>
<sequence length="1800" mass="204449">MSSKEKGLREALKDMFKRNKGNSGNLSTRGDSLCLNEELLKDLSKESPIASRVKILKEYSSRVKESKLENTALEKLWNAIEDLFGPDHATETRHVAFAFLQSLLRGQYDKLKLMRAHFFRFIKHHDHPEDVGQRLDSLNILTCNGKNILYFEEEVGPFLLQWLPDISKAGKIEEYLSMVDNVVKFNAAYLDDEVISGFIQHMCILCCSTGNSKTVVESCLQIMSTIVAYSNMPPESLPKFIGTLCRTVNVEDYCMLSWKIMKNLLGTHMGHSTLYTMCRILQEPALSSDSDLLRGAVFYIHMALWGSIPVTNLHCPPSSVLPSFLHAIKCNQASVAFEVVLGLQHLVHRHGQELQNPAWSVLLQIILHIIHHFDLSSNQPPNKEIKVCLRETLNNIENLMEIGSYNGSVEQFFRIIEECSADQPESSILRLIMYYSQSIVPTEHLWLTNLYNLLHKYFKPEIRTNIRLKVLDILANVIKLNRRQYEDELIERIVLPHTVNVVNCNDVIVRSSVANLLIDLALECESKKCVELLDILERLLLRPFDSHMQDIPPNTEIEHYDIQCLVEGLIKVFIYKIHKLPSIQAIKIYKMLVTFLECHYKQPKVFENCPVIRRMIFDCFLKMRADSLYHLGYDNGEKIEYSHYLCVVYHNPDRGSLGSPVPQSPAPTQNLPVSVTHVSLRRAFKVFLSCLKFEKDWEVLSLVLKEMTKGLQNKSLILSKQGNNELDLLVDVLCAMITDKSYNLPESLNMKVSKPNFHALVILVLVNLASYHNYLDQSHQQKMIRCLMKCTNSIGPKSSKHCIAALTICTLEMREAMVKLLPEVLLNLSKISATVHIAIPVLEFISTLAQLPMVYSSFVADQYMAVFAISLPYTNPFRYDHYTVSLAHHVIAVWFLKCRLPFRKDFVKFITNGLQTNVLIPFEETKPTIFNQNLSELNQDSSDRKRSSSLTEQGSRRRTANVSAVRMDKAVLKKSSPEKSLMTFYEELTETCIDLMARYAFSPCSALPRRLPVAEFLLNGGQSMCWLIGNKLFTVTTSGCSQKILKNGLCDKCWTLCSNQNESRKKTGRSGSNETDDLDWASRQNSNEKSNNTSVSSPSEDLRKIGDKLDMVSSKLQQIASSVKQEKEMCACWCSGWAEIYVRRPTGDMSWVMRIQNQISFTHSIYDFPLNELSTLFMPSLYPETSPSLRPPLRRQFSEDQVNQDEDKGSLAAMGSNSSLPGSPKQAPSRQNSHESVEEDLDCLYDDGSRSRNPVRRSNSSPEMSASWKNPFLHQKLMMDDDCKSSDDDGGKKNKMYSKDMRVSCEAIPEEIAGSGTTPPSNDPLQVEKTAQTSKNLLNSSYHPTLLSCHSYPGSSPPKETNIAPKPYQTVPPTPNVSTFSGQQPDFMKRPTNLPNLSSLVPLSSKPPQSPTQTSPRLGRHLLSRDGREIQKSSSSSILEKNTSNVNLNLARERARERKNSGSMERLSSLEPNLMQKRDRVHTISVMSPVTRKPRSETFRSHTKSKEVPKSGINPSFVFLQLYHQASFGSKSERPILVENNDIALRAVKVLDSIAPYETHKIGVVYVREGQTNSEVEIYKNRFGSLRYVEFLQQLGTLVKLEDVDPQVFFLGGLDQHGNDGKFAYIWQDDVIRVMFHVATMMPNKESDPFCNNKKMHIGNNYVTIVYNDSKEDFNISTIKGQFTFVCIVIHPLDHGINSCCQSQRDYPTWLPVSEPKLVSDQNVAILARQLALHANLASLVARSLKNHSSDPYASNWLERLRKIKNIRNKVMQDRKNEENIQQAEEGKGNKQMEDFTDYT</sequence>
<organism evidence="4">
    <name type="scientific">Leptinotarsa decemlineata</name>
    <name type="common">Colorado potato beetle</name>
    <name type="synonym">Doryphora decemlineata</name>
    <dbReference type="NCBI Taxonomy" id="7539"/>
    <lineage>
        <taxon>Eukaryota</taxon>
        <taxon>Metazoa</taxon>
        <taxon>Ecdysozoa</taxon>
        <taxon>Arthropoda</taxon>
        <taxon>Hexapoda</taxon>
        <taxon>Insecta</taxon>
        <taxon>Pterygota</taxon>
        <taxon>Neoptera</taxon>
        <taxon>Endopterygota</taxon>
        <taxon>Coleoptera</taxon>
        <taxon>Polyphaga</taxon>
        <taxon>Cucujiformia</taxon>
        <taxon>Chrysomeloidea</taxon>
        <taxon>Chrysomelidae</taxon>
        <taxon>Chrysomelinae</taxon>
        <taxon>Doryphorini</taxon>
        <taxon>Leptinotarsa</taxon>
    </lineage>
</organism>
<name>A0A0M4M1C4_LEPDE</name>
<feature type="compositionally biased region" description="Basic and acidic residues" evidence="2">
    <location>
        <begin position="1774"/>
        <end position="1794"/>
    </location>
</feature>
<proteinExistence type="evidence at transcript level"/>
<dbReference type="PANTHER" id="PTHR10063">
    <property type="entry name" value="TUBERIN"/>
    <property type="match status" value="1"/>
</dbReference>
<dbReference type="GO" id="GO:0005634">
    <property type="term" value="C:nucleus"/>
    <property type="evidence" value="ECO:0007669"/>
    <property type="project" value="InterPro"/>
</dbReference>
<dbReference type="GO" id="GO:0005096">
    <property type="term" value="F:GTPase activator activity"/>
    <property type="evidence" value="ECO:0007669"/>
    <property type="project" value="UniProtKB-KW"/>
</dbReference>
<dbReference type="GO" id="GO:0051056">
    <property type="term" value="P:regulation of small GTPase mediated signal transduction"/>
    <property type="evidence" value="ECO:0007669"/>
    <property type="project" value="InterPro"/>
</dbReference>
<dbReference type="InterPro" id="IPR018515">
    <property type="entry name" value="Tuberin-type_domain"/>
</dbReference>
<dbReference type="GO" id="GO:0032007">
    <property type="term" value="P:negative regulation of TOR signaling"/>
    <property type="evidence" value="ECO:0007669"/>
    <property type="project" value="InterPro"/>
</dbReference>
<feature type="compositionally biased region" description="Low complexity" evidence="2">
    <location>
        <begin position="1394"/>
        <end position="1416"/>
    </location>
</feature>
<dbReference type="InterPro" id="IPR011989">
    <property type="entry name" value="ARM-like"/>
</dbReference>
<feature type="region of interest" description="Disordered" evidence="2">
    <location>
        <begin position="938"/>
        <end position="962"/>
    </location>
</feature>
<feature type="compositionally biased region" description="Basic and acidic residues" evidence="2">
    <location>
        <begin position="1451"/>
        <end position="1460"/>
    </location>
</feature>
<dbReference type="Gene3D" id="1.25.10.10">
    <property type="entry name" value="Leucine-rich Repeat Variant"/>
    <property type="match status" value="1"/>
</dbReference>
<evidence type="ECO:0000256" key="2">
    <source>
        <dbReference type="SAM" id="MobiDB-lite"/>
    </source>
</evidence>
<dbReference type="InterPro" id="IPR003913">
    <property type="entry name" value="Tuberin"/>
</dbReference>
<feature type="compositionally biased region" description="Polar residues" evidence="2">
    <location>
        <begin position="1432"/>
        <end position="1448"/>
    </location>
</feature>
<dbReference type="PRINTS" id="PR01431">
    <property type="entry name" value="TUBERIN"/>
</dbReference>
<feature type="domain" description="Rap-GAP" evidence="3">
    <location>
        <begin position="1548"/>
        <end position="1775"/>
    </location>
</feature>
<reference evidence="4" key="1">
    <citation type="submission" date="2015-03" db="EMBL/GenBank/DDBJ databases">
        <title>Insulin signal pathway.</title>
        <authorList>
            <person name="Fu K."/>
        </authorList>
    </citation>
    <scope>NUCLEOTIDE SEQUENCE</scope>
</reference>
<feature type="region of interest" description="Disordered" evidence="2">
    <location>
        <begin position="1774"/>
        <end position="1800"/>
    </location>
</feature>
<keyword evidence="1" id="KW-0343">GTPase activation</keyword>
<dbReference type="Gene3D" id="3.40.50.11210">
    <property type="entry name" value="Rap/Ran-GAP"/>
    <property type="match status" value="1"/>
</dbReference>
<protein>
    <submittedName>
        <fullName evidence="4">TSC2</fullName>
    </submittedName>
</protein>
<evidence type="ECO:0000313" key="4">
    <source>
        <dbReference type="EMBL" id="ALE20562.1"/>
    </source>
</evidence>
<dbReference type="GO" id="GO:0030178">
    <property type="term" value="P:negative regulation of Wnt signaling pathway"/>
    <property type="evidence" value="ECO:0007669"/>
    <property type="project" value="TreeGrafter"/>
</dbReference>
<dbReference type="InterPro" id="IPR024584">
    <property type="entry name" value="Tuberin_N"/>
</dbReference>
<evidence type="ECO:0000259" key="3">
    <source>
        <dbReference type="PROSITE" id="PS50085"/>
    </source>
</evidence>